<evidence type="ECO:0000256" key="6">
    <source>
        <dbReference type="SAM" id="MobiDB-lite"/>
    </source>
</evidence>
<dbReference type="Pfam" id="PF02861">
    <property type="entry name" value="Clp_N"/>
    <property type="match status" value="1"/>
</dbReference>
<dbReference type="Gene3D" id="1.10.8.60">
    <property type="match status" value="2"/>
</dbReference>
<dbReference type="Gene3D" id="1.10.1780.10">
    <property type="entry name" value="Clp, N-terminal domain"/>
    <property type="match status" value="1"/>
</dbReference>
<dbReference type="InterPro" id="IPR003959">
    <property type="entry name" value="ATPase_AAA_core"/>
</dbReference>
<dbReference type="PROSITE" id="PS00870">
    <property type="entry name" value="CLPAB_1"/>
    <property type="match status" value="1"/>
</dbReference>
<dbReference type="EMBL" id="MGEM01000004">
    <property type="protein sequence ID" value="OGL85621.1"/>
    <property type="molecule type" value="Genomic_DNA"/>
</dbReference>
<dbReference type="CDD" id="cd19499">
    <property type="entry name" value="RecA-like_ClpB_Hsp104-like"/>
    <property type="match status" value="1"/>
</dbReference>
<dbReference type="Pfam" id="PF10431">
    <property type="entry name" value="ClpB_D2-small"/>
    <property type="match status" value="1"/>
</dbReference>
<gene>
    <name evidence="8" type="ORF">A3B36_03360</name>
</gene>
<dbReference type="GO" id="GO:0005524">
    <property type="term" value="F:ATP binding"/>
    <property type="evidence" value="ECO:0007669"/>
    <property type="project" value="UniProtKB-KW"/>
</dbReference>
<keyword evidence="3" id="KW-0067">ATP-binding</keyword>
<dbReference type="PANTHER" id="PTHR11638">
    <property type="entry name" value="ATP-DEPENDENT CLP PROTEASE"/>
    <property type="match status" value="1"/>
</dbReference>
<evidence type="ECO:0000313" key="9">
    <source>
        <dbReference type="Proteomes" id="UP000177704"/>
    </source>
</evidence>
<dbReference type="InterPro" id="IPR001270">
    <property type="entry name" value="ClpA/B"/>
</dbReference>
<evidence type="ECO:0000256" key="1">
    <source>
        <dbReference type="ARBA" id="ARBA00022737"/>
    </source>
</evidence>
<organism evidence="8 9">
    <name type="scientific">Candidatus Uhrbacteria bacterium RIFCSPLOWO2_01_FULL_55_36</name>
    <dbReference type="NCBI Taxonomy" id="1802404"/>
    <lineage>
        <taxon>Bacteria</taxon>
        <taxon>Candidatus Uhriibacteriota</taxon>
    </lineage>
</organism>
<dbReference type="Pfam" id="PF17871">
    <property type="entry name" value="AAA_lid_9"/>
    <property type="match status" value="1"/>
</dbReference>
<dbReference type="InterPro" id="IPR041546">
    <property type="entry name" value="ClpA/ClpB_AAA_lid"/>
</dbReference>
<dbReference type="InterPro" id="IPR004176">
    <property type="entry name" value="Clp_R_N"/>
</dbReference>
<evidence type="ECO:0000256" key="2">
    <source>
        <dbReference type="ARBA" id="ARBA00022741"/>
    </source>
</evidence>
<sequence>MDTPLLQKFTTHYKQVLARAHQIAHDNGAPEIKPIHVIWALVIEPGSLATEILRKAGLKAPDAMAAAHIPPREEEVFSFPLADSLKSVITQSVYAASRHRHKYIGTEHLLLSILNTQDQDIQETLARHKIDQALLKKHLGLVMKSTSRFPDLTLALTHDEPDEEEEEDAPRGQKKSTTPALDFFGRELTAPDAQGKIDPVIGRTREINRIIQILSRKTKNNPVLLGDPGVGKTAIVEGLAKRIHEGSVPDLLLKKRIYSLDLSLMVAGTMYRGEFESRIKQVIDEAKDNSDLILFIDELHTIIGAGSASGSLDAANILKPALARGEIRCIGATTYEEYKRHIETDPALERRFQAIQVEEPSVEETVAILKGIKPAYERHHRVRVDDQALRAAAQLSAQYLPEKRLPDKAIDLMDEAAAMQHIAHGSVPHVREMRALDTQIAQAVRKKEDAVRAEDFPRALAFKEEERALHAARTALADKAAHATAGNPPAATVTEADIIRVLSDMTGIPLGAIQEEERTHLAHADTQLRARIVGQDEALRDVAGFIRRARAGLAGTERPIGSFIFLGPSGVGKTETAKALAEVVFRDPRALIRLDMAEYGESFNVSKLIGAPAGYVGFREGGKLTEMVRRKPYAVILLDEIEKAHPDVFNLFLSILDEGRITDATGRRIDFRNTIIIMTSNIGLAAFNEHAALGFAERRGAAEEEQYAHLKETALKELRERFRPEFLNRVDRILVFHPLDRAALRAVVLLQLSRVAASLAAQGHTFAWDDRAADALTARSVSPGEGARKVTRIVREYVEDAIADRMLESDMPRHAAFTLTAKDGAPALVLCAAPRRAGARRTPKRAQAVPQ</sequence>
<keyword evidence="2" id="KW-0547">Nucleotide-binding</keyword>
<dbReference type="InterPro" id="IPR003593">
    <property type="entry name" value="AAA+_ATPase"/>
</dbReference>
<dbReference type="FunFam" id="3.40.50.300:FF:000010">
    <property type="entry name" value="Chaperone clpB 1, putative"/>
    <property type="match status" value="1"/>
</dbReference>
<dbReference type="GO" id="GO:0005737">
    <property type="term" value="C:cytoplasm"/>
    <property type="evidence" value="ECO:0007669"/>
    <property type="project" value="TreeGrafter"/>
</dbReference>
<dbReference type="PRINTS" id="PR00300">
    <property type="entry name" value="CLPPROTEASEA"/>
</dbReference>
<dbReference type="InterPro" id="IPR018368">
    <property type="entry name" value="ClpA/B_CS1"/>
</dbReference>
<evidence type="ECO:0000256" key="4">
    <source>
        <dbReference type="ARBA" id="ARBA00023186"/>
    </source>
</evidence>
<dbReference type="PANTHER" id="PTHR11638:SF175">
    <property type="entry name" value="ATP-DEPENDENT CLP PROTEASE, ATP-BINDING SUBUNIT CLPC"/>
    <property type="match status" value="1"/>
</dbReference>
<dbReference type="SMART" id="SM01086">
    <property type="entry name" value="ClpB_D2-small"/>
    <property type="match status" value="1"/>
</dbReference>
<dbReference type="Proteomes" id="UP000177704">
    <property type="component" value="Unassembled WGS sequence"/>
</dbReference>
<keyword evidence="4" id="KW-0143">Chaperone</keyword>
<feature type="domain" description="Clp R" evidence="7">
    <location>
        <begin position="6"/>
        <end position="145"/>
    </location>
</feature>
<comment type="caution">
    <text evidence="8">The sequence shown here is derived from an EMBL/GenBank/DDBJ whole genome shotgun (WGS) entry which is preliminary data.</text>
</comment>
<evidence type="ECO:0000256" key="3">
    <source>
        <dbReference type="ARBA" id="ARBA00022840"/>
    </source>
</evidence>
<evidence type="ECO:0000256" key="5">
    <source>
        <dbReference type="PROSITE-ProRule" id="PRU01251"/>
    </source>
</evidence>
<dbReference type="SUPFAM" id="SSF52540">
    <property type="entry name" value="P-loop containing nucleoside triphosphate hydrolases"/>
    <property type="match status" value="2"/>
</dbReference>
<dbReference type="InterPro" id="IPR036628">
    <property type="entry name" value="Clp_N_dom_sf"/>
</dbReference>
<dbReference type="Gene3D" id="3.40.50.300">
    <property type="entry name" value="P-loop containing nucleotide triphosphate hydrolases"/>
    <property type="match status" value="2"/>
</dbReference>
<dbReference type="SUPFAM" id="SSF81923">
    <property type="entry name" value="Double Clp-N motif"/>
    <property type="match status" value="1"/>
</dbReference>
<dbReference type="InterPro" id="IPR050130">
    <property type="entry name" value="ClpA_ClpB"/>
</dbReference>
<dbReference type="CDD" id="cd00009">
    <property type="entry name" value="AAA"/>
    <property type="match status" value="1"/>
</dbReference>
<dbReference type="GO" id="GO:0034605">
    <property type="term" value="P:cellular response to heat"/>
    <property type="evidence" value="ECO:0007669"/>
    <property type="project" value="TreeGrafter"/>
</dbReference>
<name>A0A1F7V577_9BACT</name>
<reference evidence="8 9" key="1">
    <citation type="journal article" date="2016" name="Nat. Commun.">
        <title>Thousands of microbial genomes shed light on interconnected biogeochemical processes in an aquifer system.</title>
        <authorList>
            <person name="Anantharaman K."/>
            <person name="Brown C.T."/>
            <person name="Hug L.A."/>
            <person name="Sharon I."/>
            <person name="Castelle C.J."/>
            <person name="Probst A.J."/>
            <person name="Thomas B.C."/>
            <person name="Singh A."/>
            <person name="Wilkins M.J."/>
            <person name="Karaoz U."/>
            <person name="Brodie E.L."/>
            <person name="Williams K.H."/>
            <person name="Hubbard S.S."/>
            <person name="Banfield J.F."/>
        </authorList>
    </citation>
    <scope>NUCLEOTIDE SEQUENCE [LARGE SCALE GENOMIC DNA]</scope>
</reference>
<accession>A0A1F7V577</accession>
<dbReference type="Pfam" id="PF07724">
    <property type="entry name" value="AAA_2"/>
    <property type="match status" value="1"/>
</dbReference>
<dbReference type="Pfam" id="PF00004">
    <property type="entry name" value="AAA"/>
    <property type="match status" value="1"/>
</dbReference>
<dbReference type="InterPro" id="IPR027417">
    <property type="entry name" value="P-loop_NTPase"/>
</dbReference>
<dbReference type="AlphaFoldDB" id="A0A1F7V577"/>
<protein>
    <recommendedName>
        <fullName evidence="7">Clp R domain-containing protein</fullName>
    </recommendedName>
</protein>
<evidence type="ECO:0000313" key="8">
    <source>
        <dbReference type="EMBL" id="OGL85621.1"/>
    </source>
</evidence>
<dbReference type="SMART" id="SM00382">
    <property type="entry name" value="AAA"/>
    <property type="match status" value="2"/>
</dbReference>
<dbReference type="Gene3D" id="4.10.860.10">
    <property type="entry name" value="UVR domain"/>
    <property type="match status" value="1"/>
</dbReference>
<keyword evidence="1 5" id="KW-0677">Repeat</keyword>
<evidence type="ECO:0000259" key="7">
    <source>
        <dbReference type="PROSITE" id="PS51903"/>
    </source>
</evidence>
<dbReference type="FunFam" id="3.40.50.300:FF:000025">
    <property type="entry name" value="ATP-dependent Clp protease subunit"/>
    <property type="match status" value="1"/>
</dbReference>
<dbReference type="PROSITE" id="PS51903">
    <property type="entry name" value="CLP_R"/>
    <property type="match status" value="1"/>
</dbReference>
<feature type="region of interest" description="Disordered" evidence="6">
    <location>
        <begin position="157"/>
        <end position="178"/>
    </location>
</feature>
<proteinExistence type="predicted"/>
<dbReference type="GO" id="GO:0016887">
    <property type="term" value="F:ATP hydrolysis activity"/>
    <property type="evidence" value="ECO:0007669"/>
    <property type="project" value="InterPro"/>
</dbReference>
<dbReference type="InterPro" id="IPR019489">
    <property type="entry name" value="Clp_ATPase_C"/>
</dbReference>